<evidence type="ECO:0000313" key="6">
    <source>
        <dbReference type="EMBL" id="CAE2291981.1"/>
    </source>
</evidence>
<dbReference type="AlphaFoldDB" id="A0A7S4NKF0"/>
<dbReference type="SUPFAM" id="SSF57850">
    <property type="entry name" value="RING/U-box"/>
    <property type="match status" value="1"/>
</dbReference>
<name>A0A7S4NKF0_9EUKA</name>
<organism evidence="6">
    <name type="scientific">Paramoeba aestuarina</name>
    <dbReference type="NCBI Taxonomy" id="180227"/>
    <lineage>
        <taxon>Eukaryota</taxon>
        <taxon>Amoebozoa</taxon>
        <taxon>Discosea</taxon>
        <taxon>Flabellinia</taxon>
        <taxon>Dactylopodida</taxon>
        <taxon>Paramoebidae</taxon>
        <taxon>Paramoeba</taxon>
    </lineage>
</organism>
<reference evidence="6" key="1">
    <citation type="submission" date="2021-01" db="EMBL/GenBank/DDBJ databases">
        <authorList>
            <person name="Corre E."/>
            <person name="Pelletier E."/>
            <person name="Niang G."/>
            <person name="Scheremetjew M."/>
            <person name="Finn R."/>
            <person name="Kale V."/>
            <person name="Holt S."/>
            <person name="Cochrane G."/>
            <person name="Meng A."/>
            <person name="Brown T."/>
            <person name="Cohen L."/>
        </authorList>
    </citation>
    <scope>NUCLEOTIDE SEQUENCE</scope>
    <source>
        <strain evidence="6">SoJaBio B1-5/56/2</strain>
    </source>
</reference>
<evidence type="ECO:0000256" key="1">
    <source>
        <dbReference type="ARBA" id="ARBA00022723"/>
    </source>
</evidence>
<proteinExistence type="predicted"/>
<dbReference type="GO" id="GO:0008270">
    <property type="term" value="F:zinc ion binding"/>
    <property type="evidence" value="ECO:0007669"/>
    <property type="project" value="UniProtKB-KW"/>
</dbReference>
<sequence>MSSCGVCFDEAADLAARGDKLLTLPCSHLFCGRCLDEWTASYNNINNKKGEEQEKKRREKILHGEAPCPSCRMVYNRLATDGTVAAATCIGSSGGLTVFNLLTERRKPAITVQTVETSPLLLLIFTLLVGCDSDEFANCEDCLQWSFTHQWK</sequence>
<dbReference type="PROSITE" id="PS50089">
    <property type="entry name" value="ZF_RING_2"/>
    <property type="match status" value="1"/>
</dbReference>
<keyword evidence="1" id="KW-0479">Metal-binding</keyword>
<dbReference type="PROSITE" id="PS00518">
    <property type="entry name" value="ZF_RING_1"/>
    <property type="match status" value="1"/>
</dbReference>
<evidence type="ECO:0000256" key="2">
    <source>
        <dbReference type="ARBA" id="ARBA00022771"/>
    </source>
</evidence>
<accession>A0A7S4NKF0</accession>
<dbReference type="EMBL" id="HBKR01008476">
    <property type="protein sequence ID" value="CAE2291981.1"/>
    <property type="molecule type" value="Transcribed_RNA"/>
</dbReference>
<dbReference type="InterPro" id="IPR013083">
    <property type="entry name" value="Znf_RING/FYVE/PHD"/>
</dbReference>
<protein>
    <recommendedName>
        <fullName evidence="5">RING-type domain-containing protein</fullName>
    </recommendedName>
</protein>
<dbReference type="InterPro" id="IPR001841">
    <property type="entry name" value="Znf_RING"/>
</dbReference>
<keyword evidence="2 4" id="KW-0863">Zinc-finger</keyword>
<dbReference type="Gene3D" id="3.30.40.10">
    <property type="entry name" value="Zinc/RING finger domain, C3HC4 (zinc finger)"/>
    <property type="match status" value="1"/>
</dbReference>
<evidence type="ECO:0000256" key="3">
    <source>
        <dbReference type="ARBA" id="ARBA00022833"/>
    </source>
</evidence>
<evidence type="ECO:0000256" key="4">
    <source>
        <dbReference type="PROSITE-ProRule" id="PRU00175"/>
    </source>
</evidence>
<feature type="domain" description="RING-type" evidence="5">
    <location>
        <begin position="4"/>
        <end position="72"/>
    </location>
</feature>
<dbReference type="Pfam" id="PF13639">
    <property type="entry name" value="zf-RING_2"/>
    <property type="match status" value="1"/>
</dbReference>
<dbReference type="SMART" id="SM00184">
    <property type="entry name" value="RING"/>
    <property type="match status" value="1"/>
</dbReference>
<keyword evidence="3" id="KW-0862">Zinc</keyword>
<gene>
    <name evidence="6" type="ORF">NAES01612_LOCUS5618</name>
</gene>
<dbReference type="InterPro" id="IPR017907">
    <property type="entry name" value="Znf_RING_CS"/>
</dbReference>
<evidence type="ECO:0000259" key="5">
    <source>
        <dbReference type="PROSITE" id="PS50089"/>
    </source>
</evidence>